<name>A0A1G2T053_9BACT</name>
<proteinExistence type="predicted"/>
<accession>A0A1G2T053</accession>
<dbReference type="AlphaFoldDB" id="A0A1G2T053"/>
<reference evidence="1 2" key="1">
    <citation type="journal article" date="2016" name="Nat. Commun.">
        <title>Thousands of microbial genomes shed light on interconnected biogeochemical processes in an aquifer system.</title>
        <authorList>
            <person name="Anantharaman K."/>
            <person name="Brown C.T."/>
            <person name="Hug L.A."/>
            <person name="Sharon I."/>
            <person name="Castelle C.J."/>
            <person name="Probst A.J."/>
            <person name="Thomas B.C."/>
            <person name="Singh A."/>
            <person name="Wilkins M.J."/>
            <person name="Karaoz U."/>
            <person name="Brodie E.L."/>
            <person name="Williams K.H."/>
            <person name="Hubbard S.S."/>
            <person name="Banfield J.F."/>
        </authorList>
    </citation>
    <scope>NUCLEOTIDE SEQUENCE [LARGE SCALE GENOMIC DNA]</scope>
</reference>
<comment type="caution">
    <text evidence="1">The sequence shown here is derived from an EMBL/GenBank/DDBJ whole genome shotgun (WGS) entry which is preliminary data.</text>
</comment>
<gene>
    <name evidence="1" type="ORF">A2838_02970</name>
</gene>
<evidence type="ECO:0000313" key="2">
    <source>
        <dbReference type="Proteomes" id="UP000178107"/>
    </source>
</evidence>
<protein>
    <submittedName>
        <fullName evidence="1">Uncharacterized protein</fullName>
    </submittedName>
</protein>
<dbReference type="Proteomes" id="UP000178107">
    <property type="component" value="Unassembled WGS sequence"/>
</dbReference>
<organism evidence="1 2">
    <name type="scientific">Candidatus Zambryskibacteria bacterium RIFCSPHIGHO2_01_FULL_46_25</name>
    <dbReference type="NCBI Taxonomy" id="1802738"/>
    <lineage>
        <taxon>Bacteria</taxon>
        <taxon>Candidatus Zambryskiibacteriota</taxon>
    </lineage>
</organism>
<dbReference type="EMBL" id="MHVH01000003">
    <property type="protein sequence ID" value="OHA90653.1"/>
    <property type="molecule type" value="Genomic_DNA"/>
</dbReference>
<sequence>MAQADEPSRGSGNFQQKIIRDRIPPLRLPAGRQVSAKQFFIKSFPFVLPVPLEVGFATGVPVSFNGIPFPPFLKIEPSFPKHSRNLIRFLDLFSYFLYDY</sequence>
<evidence type="ECO:0000313" key="1">
    <source>
        <dbReference type="EMBL" id="OHA90653.1"/>
    </source>
</evidence>